<dbReference type="GO" id="GO:0000271">
    <property type="term" value="P:polysaccharide biosynthetic process"/>
    <property type="evidence" value="ECO:0007669"/>
    <property type="project" value="InterPro"/>
</dbReference>
<feature type="transmembrane region" description="Helical" evidence="5">
    <location>
        <begin position="35"/>
        <end position="53"/>
    </location>
</feature>
<sequence length="136" mass="14960">MRTAVLYVAFAILATAVNLGTQMLVELAMTGEWSTVVAVLAGTLTGVIAKYVLDKRYIFRHETMNAAHGVKTFFLYGVMSGVTTLIFWGFEFGFDYLFGTDLARYTGAVIGLAIGYVAKYHLDKNVTFQGPREEPA</sequence>
<dbReference type="InterPro" id="IPR007267">
    <property type="entry name" value="GtrA_DPMS_TM"/>
</dbReference>
<reference evidence="8" key="1">
    <citation type="submission" date="2017-04" db="EMBL/GenBank/DDBJ databases">
        <authorList>
            <person name="Varghese N."/>
            <person name="Submissions S."/>
        </authorList>
    </citation>
    <scope>NUCLEOTIDE SEQUENCE [LARGE SCALE GENOMIC DNA]</scope>
    <source>
        <strain evidence="8">VKM Ac-2121</strain>
    </source>
</reference>
<evidence type="ECO:0000259" key="6">
    <source>
        <dbReference type="Pfam" id="PF04138"/>
    </source>
</evidence>
<feature type="transmembrane region" description="Helical" evidence="5">
    <location>
        <begin position="102"/>
        <end position="122"/>
    </location>
</feature>
<keyword evidence="2 5" id="KW-0812">Transmembrane</keyword>
<evidence type="ECO:0000256" key="2">
    <source>
        <dbReference type="ARBA" id="ARBA00022692"/>
    </source>
</evidence>
<dbReference type="RefSeq" id="WP_085477732.1">
    <property type="nucleotide sequence ID" value="NZ_FXBM01000003.1"/>
</dbReference>
<proteinExistence type="predicted"/>
<gene>
    <name evidence="7" type="ORF">SAMN06295885_3356</name>
</gene>
<accession>A0A1X7PEB2</accession>
<evidence type="ECO:0000256" key="4">
    <source>
        <dbReference type="ARBA" id="ARBA00023136"/>
    </source>
</evidence>
<evidence type="ECO:0000313" key="8">
    <source>
        <dbReference type="Proteomes" id="UP000193711"/>
    </source>
</evidence>
<evidence type="ECO:0000256" key="1">
    <source>
        <dbReference type="ARBA" id="ARBA00004141"/>
    </source>
</evidence>
<comment type="subcellular location">
    <subcellularLocation>
        <location evidence="1">Membrane</location>
        <topology evidence="1">Multi-pass membrane protein</topology>
    </subcellularLocation>
</comment>
<evidence type="ECO:0000256" key="5">
    <source>
        <dbReference type="SAM" id="Phobius"/>
    </source>
</evidence>
<dbReference type="Proteomes" id="UP000193711">
    <property type="component" value="Unassembled WGS sequence"/>
</dbReference>
<feature type="domain" description="GtrA/DPMS transmembrane" evidence="6">
    <location>
        <begin position="7"/>
        <end position="128"/>
    </location>
</feature>
<keyword evidence="8" id="KW-1185">Reference proteome</keyword>
<keyword evidence="4 5" id="KW-0472">Membrane</keyword>
<dbReference type="GO" id="GO:0016020">
    <property type="term" value="C:membrane"/>
    <property type="evidence" value="ECO:0007669"/>
    <property type="project" value="UniProtKB-SubCell"/>
</dbReference>
<feature type="transmembrane region" description="Helical" evidence="5">
    <location>
        <begin position="73"/>
        <end position="90"/>
    </location>
</feature>
<dbReference type="AlphaFoldDB" id="A0A1X7PEB2"/>
<name>A0A1X7PEB2_9MICO</name>
<dbReference type="EMBL" id="FXBM01000003">
    <property type="protein sequence ID" value="SMH49556.1"/>
    <property type="molecule type" value="Genomic_DNA"/>
</dbReference>
<evidence type="ECO:0000256" key="3">
    <source>
        <dbReference type="ARBA" id="ARBA00022989"/>
    </source>
</evidence>
<protein>
    <submittedName>
        <fullName evidence="7">Putative flippase GtrA (Transmembrane translocase of bactoprenol-linked glucose)</fullName>
    </submittedName>
</protein>
<dbReference type="Pfam" id="PF04138">
    <property type="entry name" value="GtrA_DPMS_TM"/>
    <property type="match status" value="1"/>
</dbReference>
<dbReference type="STRING" id="1891671.SAMN06295885_3356"/>
<organism evidence="7 8">
    <name type="scientific">Rathayibacter oskolensis</name>
    <dbReference type="NCBI Taxonomy" id="1891671"/>
    <lineage>
        <taxon>Bacteria</taxon>
        <taxon>Bacillati</taxon>
        <taxon>Actinomycetota</taxon>
        <taxon>Actinomycetes</taxon>
        <taxon>Micrococcales</taxon>
        <taxon>Microbacteriaceae</taxon>
        <taxon>Rathayibacter</taxon>
    </lineage>
</organism>
<evidence type="ECO:0000313" key="7">
    <source>
        <dbReference type="EMBL" id="SMH49556.1"/>
    </source>
</evidence>
<dbReference type="OrthoDB" id="565050at2"/>
<dbReference type="NCBIfam" id="NF037976">
    <property type="entry name" value="gtrA_1"/>
    <property type="match status" value="1"/>
</dbReference>
<keyword evidence="3 5" id="KW-1133">Transmembrane helix</keyword>